<gene>
    <name evidence="3" type="ORF">CON01_01210</name>
</gene>
<dbReference type="InterPro" id="IPR027417">
    <property type="entry name" value="P-loop_NTPase"/>
</dbReference>
<dbReference type="Gene3D" id="3.30.420.240">
    <property type="match status" value="1"/>
</dbReference>
<dbReference type="EMBL" id="NVMD01000002">
    <property type="protein sequence ID" value="PED16486.1"/>
    <property type="molecule type" value="Genomic_DNA"/>
</dbReference>
<dbReference type="Proteomes" id="UP000220127">
    <property type="component" value="Unassembled WGS sequence"/>
</dbReference>
<dbReference type="Gene3D" id="3.40.50.300">
    <property type="entry name" value="P-loop containing nucleotide triphosphate hydrolases"/>
    <property type="match status" value="1"/>
</dbReference>
<evidence type="ECO:0000256" key="1">
    <source>
        <dbReference type="ARBA" id="ARBA00022612"/>
    </source>
</evidence>
<dbReference type="AlphaFoldDB" id="A0A9X6U4Z7"/>
<dbReference type="InterPro" id="IPR035421">
    <property type="entry name" value="Terminase_6C"/>
</dbReference>
<name>A0A9X6U4Z7_BACTU</name>
<dbReference type="Pfam" id="PF17289">
    <property type="entry name" value="Terminase_6C"/>
    <property type="match status" value="1"/>
</dbReference>
<evidence type="ECO:0000259" key="2">
    <source>
        <dbReference type="Pfam" id="PF17289"/>
    </source>
</evidence>
<protein>
    <submittedName>
        <fullName evidence="3">DNA-packaging protein</fullName>
    </submittedName>
</protein>
<accession>A0A9X6U4Z7</accession>
<proteinExistence type="predicted"/>
<feature type="domain" description="Terminase large subunit gp17-like C-terminal" evidence="2">
    <location>
        <begin position="321"/>
        <end position="447"/>
    </location>
</feature>
<evidence type="ECO:0000313" key="4">
    <source>
        <dbReference type="Proteomes" id="UP000220127"/>
    </source>
</evidence>
<keyword evidence="1" id="KW-1188">Viral release from host cell</keyword>
<organism evidence="3 4">
    <name type="scientific">Bacillus thuringiensis</name>
    <dbReference type="NCBI Taxonomy" id="1428"/>
    <lineage>
        <taxon>Bacteria</taxon>
        <taxon>Bacillati</taxon>
        <taxon>Bacillota</taxon>
        <taxon>Bacilli</taxon>
        <taxon>Bacillales</taxon>
        <taxon>Bacillaceae</taxon>
        <taxon>Bacillus</taxon>
        <taxon>Bacillus cereus group</taxon>
    </lineage>
</organism>
<evidence type="ECO:0000313" key="3">
    <source>
        <dbReference type="EMBL" id="PED16486.1"/>
    </source>
</evidence>
<comment type="caution">
    <text evidence="3">The sequence shown here is derived from an EMBL/GenBank/DDBJ whole genome shotgun (WGS) entry which is preliminary data.</text>
</comment>
<reference evidence="3 4" key="1">
    <citation type="submission" date="2017-09" db="EMBL/GenBank/DDBJ databases">
        <title>Large-scale bioinformatics analysis of Bacillus genomes uncovers conserved roles of natural products in bacterial physiology.</title>
        <authorList>
            <consortium name="Agbiome Team Llc"/>
            <person name="Bleich R.M."/>
            <person name="Grubbs K.J."/>
            <person name="Santa Maria K.C."/>
            <person name="Allen S.E."/>
            <person name="Farag S."/>
            <person name="Shank E.A."/>
            <person name="Bowers A."/>
        </authorList>
    </citation>
    <scope>NUCLEOTIDE SEQUENCE [LARGE SCALE GENOMIC DNA]</scope>
    <source>
        <strain evidence="3 4">AFS094940</strain>
    </source>
</reference>
<sequence>MLMVMTMSNKKNETAVKSFDQLVPDFKNMLAYFRVYPDKFLDYISDSTTKIKLYPFQRIWLRVIFRYRMTYITATRGSSKSFTSILALYLRAMMYPNIKLTLIAPQKQQAAAITQANIESIWSFYPILQNEVKSFTFGKDYTRLVFHNDSTLDVTAVAQGSRGLRKHGIAFEEICQMDAHRDNIAEVILPMLANNRNTKHGIDPNEIHKTQTFVTTAATKQAYAWEKLAETLMLMQEGKSAFVLGNSFELPVLHDQLDINYINELRESPTFNPMSFAREYGSEYTGTSNNSMVKQEDLEKCRVLKVPELKATKEKDVQYIISYDVARSEKGASSAMCVFKIKPRGDGSYIKHLVNVESFTGMDFRSQSIYLKEMVEKYKAAQLVIDGNGLGVGLIDFLIQEVSHHPPYSVTNDSSYDKYRKPNSIPMIFIIRSNSKETKASDIHNLFMTSIANQDVKMLYSEFQARGDIKKKDPTELAEILIPFVYTDRLVDEVLNLEVHQQGTNTVVKRISGAIQKDRFSAMQYGLFYVYLMERRNMQRKRETIIDSSKMFAFKAPSY</sequence>